<dbReference type="Proteomes" id="UP001174136">
    <property type="component" value="Unassembled WGS sequence"/>
</dbReference>
<protein>
    <submittedName>
        <fullName evidence="1">Uncharacterized protein</fullName>
    </submittedName>
</protein>
<dbReference type="AlphaFoldDB" id="A0AA47NL96"/>
<dbReference type="EMBL" id="JAOPHQ010006642">
    <property type="protein sequence ID" value="KAK0130741.1"/>
    <property type="molecule type" value="Genomic_DNA"/>
</dbReference>
<comment type="caution">
    <text evidence="1">The sequence shown here is derived from an EMBL/GenBank/DDBJ whole genome shotgun (WGS) entry which is preliminary data.</text>
</comment>
<name>A0AA47NL96_MERPO</name>
<dbReference type="PANTHER" id="PTHR46481:SF9">
    <property type="entry name" value="ZINC FINGER BED DOMAIN-CONTAINING PROTEIN 1-LIKE"/>
    <property type="match status" value="1"/>
</dbReference>
<proteinExistence type="predicted"/>
<dbReference type="InterPro" id="IPR012337">
    <property type="entry name" value="RNaseH-like_sf"/>
</dbReference>
<evidence type="ECO:0000313" key="1">
    <source>
        <dbReference type="EMBL" id="KAK0130741.1"/>
    </source>
</evidence>
<evidence type="ECO:0000313" key="2">
    <source>
        <dbReference type="Proteomes" id="UP001174136"/>
    </source>
</evidence>
<dbReference type="PANTHER" id="PTHR46481">
    <property type="entry name" value="ZINC FINGER BED DOMAIN-CONTAINING PROTEIN 4"/>
    <property type="match status" value="1"/>
</dbReference>
<reference evidence="1" key="1">
    <citation type="journal article" date="2023" name="Front. Mar. Sci.">
        <title>A new Merluccius polli reference genome to investigate the effects of global change in West African waters.</title>
        <authorList>
            <person name="Mateo J.L."/>
            <person name="Blanco-Fernandez C."/>
            <person name="Garcia-Vazquez E."/>
            <person name="Machado-Schiaffino G."/>
        </authorList>
    </citation>
    <scope>NUCLEOTIDE SEQUENCE</scope>
    <source>
        <strain evidence="1">C29</strain>
        <tissue evidence="1">Fin</tissue>
    </source>
</reference>
<dbReference type="InterPro" id="IPR052035">
    <property type="entry name" value="ZnF_BED_domain_contain"/>
</dbReference>
<accession>A0AA47NL96</accession>
<gene>
    <name evidence="1" type="ORF">N1851_034601</name>
</gene>
<dbReference type="SUPFAM" id="SSF53098">
    <property type="entry name" value="Ribonuclease H-like"/>
    <property type="match status" value="1"/>
</dbReference>
<keyword evidence="2" id="KW-1185">Reference proteome</keyword>
<organism evidence="1 2">
    <name type="scientific">Merluccius polli</name>
    <name type="common">Benguela hake</name>
    <name type="synonym">Merluccius cadenati</name>
    <dbReference type="NCBI Taxonomy" id="89951"/>
    <lineage>
        <taxon>Eukaryota</taxon>
        <taxon>Metazoa</taxon>
        <taxon>Chordata</taxon>
        <taxon>Craniata</taxon>
        <taxon>Vertebrata</taxon>
        <taxon>Euteleostomi</taxon>
        <taxon>Actinopterygii</taxon>
        <taxon>Neopterygii</taxon>
        <taxon>Teleostei</taxon>
        <taxon>Neoteleostei</taxon>
        <taxon>Acanthomorphata</taxon>
        <taxon>Zeiogadaria</taxon>
        <taxon>Gadariae</taxon>
        <taxon>Gadiformes</taxon>
        <taxon>Gadoidei</taxon>
        <taxon>Merlucciidae</taxon>
        <taxon>Merluccius</taxon>
    </lineage>
</organism>
<sequence length="256" mass="28421">MPKTLDPQYKLPTRKYFANTAILDLYNKVRQEVQLLVSEADSYNPTADIWSARNMTPYMSHTISPEWNLTKTHTAIHISDAFQSAAANVKLFEGKIAAITTDNANNIKAAASLLKWLNCFGHNPSLVVMGAMEEDGTGRVSTDFAFTVDEHQRGGIKNSQGLKRALMRKAPFARWGDVLHAINASLKPVSQFTDILYAEKHVTSSCILPLLHLMSSERCAACVGSGYPAYERQSLDMLDDLPSTQTLLWKCTLLDP</sequence>